<evidence type="ECO:0000313" key="4">
    <source>
        <dbReference type="Proteomes" id="UP000799772"/>
    </source>
</evidence>
<feature type="compositionally biased region" description="Basic and acidic residues" evidence="1">
    <location>
        <begin position="449"/>
        <end position="458"/>
    </location>
</feature>
<feature type="region of interest" description="Disordered" evidence="1">
    <location>
        <begin position="430"/>
        <end position="478"/>
    </location>
</feature>
<keyword evidence="2" id="KW-0812">Transmembrane</keyword>
<evidence type="ECO:0000313" key="3">
    <source>
        <dbReference type="EMBL" id="KAF2096330.1"/>
    </source>
</evidence>
<keyword evidence="2" id="KW-1133">Transmembrane helix</keyword>
<protein>
    <submittedName>
        <fullName evidence="3">Uncharacterized protein</fullName>
    </submittedName>
</protein>
<accession>A0A9P4IBQ0</accession>
<dbReference type="Proteomes" id="UP000799772">
    <property type="component" value="Unassembled WGS sequence"/>
</dbReference>
<proteinExistence type="predicted"/>
<reference evidence="3" key="1">
    <citation type="journal article" date="2020" name="Stud. Mycol.">
        <title>101 Dothideomycetes genomes: a test case for predicting lifestyles and emergence of pathogens.</title>
        <authorList>
            <person name="Haridas S."/>
            <person name="Albert R."/>
            <person name="Binder M."/>
            <person name="Bloem J."/>
            <person name="Labutti K."/>
            <person name="Salamov A."/>
            <person name="Andreopoulos B."/>
            <person name="Baker S."/>
            <person name="Barry K."/>
            <person name="Bills G."/>
            <person name="Bluhm B."/>
            <person name="Cannon C."/>
            <person name="Castanera R."/>
            <person name="Culley D."/>
            <person name="Daum C."/>
            <person name="Ezra D."/>
            <person name="Gonzalez J."/>
            <person name="Henrissat B."/>
            <person name="Kuo A."/>
            <person name="Liang C."/>
            <person name="Lipzen A."/>
            <person name="Lutzoni F."/>
            <person name="Magnuson J."/>
            <person name="Mondo S."/>
            <person name="Nolan M."/>
            <person name="Ohm R."/>
            <person name="Pangilinan J."/>
            <person name="Park H.-J."/>
            <person name="Ramirez L."/>
            <person name="Alfaro M."/>
            <person name="Sun H."/>
            <person name="Tritt A."/>
            <person name="Yoshinaga Y."/>
            <person name="Zwiers L.-H."/>
            <person name="Turgeon B."/>
            <person name="Goodwin S."/>
            <person name="Spatafora J."/>
            <person name="Crous P."/>
            <person name="Grigoriev I."/>
        </authorList>
    </citation>
    <scope>NUCLEOTIDE SEQUENCE</scope>
    <source>
        <strain evidence="3">CBS 133067</strain>
    </source>
</reference>
<dbReference type="InterPro" id="IPR038883">
    <property type="entry name" value="AN11006-like"/>
</dbReference>
<dbReference type="OrthoDB" id="5272396at2759"/>
<sequence length="511" mass="57244">MANLTEVVAPSLLSTAAHAQQQSPFFRLSKDVRHRIYFFLLLSIKAILVMLPFTNRSPQFGTECRINFKLARSFINRALLSDVGQVWNLKLVRRQLGTGMFSTCRLAYGEAGSFLWSQNTFVFDNDGEGAELYQFLSTIGKRPRSLLRKLRVLAPFDTCMLMARGMDIAMRRSRGPRSDNRAVLNLRQPSISVGFLGAFALILQDCALEELSFLVPKRTRFWPDASADGRMLIKIEVLPAKSTVVEVQSGALFEGAHLVYKVTDMGITVLTLQGSTISSRRMDNLGLLIGSETKAHEDRSWFPPQHVIRRKVGNCDLRRKFLEDGNKLSTLVTETWSDTSSLSSSLYERDPDSEEDESMTDVTDLAGIVDGVHIVDASADEFVESRSEPETDGVTEDDIITTRHCGQRWNPGYLDSEDFDTWQVDSASLKSMDSREYPPSDATASKSFEFSDRNDESYSGRGGASYLERRTNSMPTNVLGKTGVLKRFVSSMNRINSRRSSRGSMFSTRTA</sequence>
<dbReference type="PANTHER" id="PTHR42085:SF2">
    <property type="entry name" value="F-BOX DOMAIN-CONTAINING PROTEIN"/>
    <property type="match status" value="1"/>
</dbReference>
<keyword evidence="4" id="KW-1185">Reference proteome</keyword>
<comment type="caution">
    <text evidence="3">The sequence shown here is derived from an EMBL/GenBank/DDBJ whole genome shotgun (WGS) entry which is preliminary data.</text>
</comment>
<name>A0A9P4IBQ0_9PEZI</name>
<dbReference type="AlphaFoldDB" id="A0A9P4IBQ0"/>
<evidence type="ECO:0000256" key="1">
    <source>
        <dbReference type="SAM" id="MobiDB-lite"/>
    </source>
</evidence>
<feature type="transmembrane region" description="Helical" evidence="2">
    <location>
        <begin position="35"/>
        <end position="53"/>
    </location>
</feature>
<gene>
    <name evidence="3" type="ORF">NA57DRAFT_58251</name>
</gene>
<dbReference type="PANTHER" id="PTHR42085">
    <property type="entry name" value="F-BOX DOMAIN-CONTAINING PROTEIN"/>
    <property type="match status" value="1"/>
</dbReference>
<organism evidence="3 4">
    <name type="scientific">Rhizodiscina lignyota</name>
    <dbReference type="NCBI Taxonomy" id="1504668"/>
    <lineage>
        <taxon>Eukaryota</taxon>
        <taxon>Fungi</taxon>
        <taxon>Dikarya</taxon>
        <taxon>Ascomycota</taxon>
        <taxon>Pezizomycotina</taxon>
        <taxon>Dothideomycetes</taxon>
        <taxon>Pleosporomycetidae</taxon>
        <taxon>Aulographales</taxon>
        <taxon>Rhizodiscinaceae</taxon>
        <taxon>Rhizodiscina</taxon>
    </lineage>
</organism>
<dbReference type="EMBL" id="ML978129">
    <property type="protein sequence ID" value="KAF2096330.1"/>
    <property type="molecule type" value="Genomic_DNA"/>
</dbReference>
<keyword evidence="2" id="KW-0472">Membrane</keyword>
<evidence type="ECO:0000256" key="2">
    <source>
        <dbReference type="SAM" id="Phobius"/>
    </source>
</evidence>